<dbReference type="GO" id="GO:0005524">
    <property type="term" value="F:ATP binding"/>
    <property type="evidence" value="ECO:0007669"/>
    <property type="project" value="UniProtKB-UniRule"/>
</dbReference>
<keyword evidence="3" id="KW-0547">Nucleotide-binding</keyword>
<evidence type="ECO:0000313" key="5">
    <source>
        <dbReference type="EMBL" id="ROQ91153.1"/>
    </source>
</evidence>
<dbReference type="EMBL" id="RJVA01000013">
    <property type="protein sequence ID" value="ROQ91153.1"/>
    <property type="molecule type" value="Genomic_DNA"/>
</dbReference>
<dbReference type="PANTHER" id="PTHR23132">
    <property type="entry name" value="D-ALANINE--D-ALANINE LIGASE"/>
    <property type="match status" value="1"/>
</dbReference>
<accession>A0A3N1UM47</accession>
<dbReference type="Gene3D" id="3.30.1490.20">
    <property type="entry name" value="ATP-grasp fold, A domain"/>
    <property type="match status" value="1"/>
</dbReference>
<feature type="domain" description="ATP-grasp" evidence="4">
    <location>
        <begin position="30"/>
        <end position="234"/>
    </location>
</feature>
<organism evidence="5 6">
    <name type="scientific">Desulfosoma caldarium</name>
    <dbReference type="NCBI Taxonomy" id="610254"/>
    <lineage>
        <taxon>Bacteria</taxon>
        <taxon>Pseudomonadati</taxon>
        <taxon>Thermodesulfobacteriota</taxon>
        <taxon>Syntrophobacteria</taxon>
        <taxon>Syntrophobacterales</taxon>
        <taxon>Syntrophobacteraceae</taxon>
        <taxon>Desulfosoma</taxon>
    </lineage>
</organism>
<sequence>MPALLNAYGIPYTFSDPLVLCVTLDKAVAKLMVQDAGLATAPFVVIRDLEEVPRVALPWPLFAKPVREGTGKGITAASKIHSGEQLEKVCEFLLRTYDQPVLVETFLPGREFTVGLLGSGKSARALGVMEVVLRENADAEVYSYDNKECCEERVFYWLVDDEEAREAARVAVEFWKVLGCRDVGRIDLRSDAAGRPHFLEANPLAGLHPHHSDLPIICTLLGMPYRDLISAILEEAKQRVFKTRERLERFSEKRTLSPQTFKEGRL</sequence>
<dbReference type="InterPro" id="IPR011095">
    <property type="entry name" value="Dala_Dala_lig_C"/>
</dbReference>
<name>A0A3N1UM47_9BACT</name>
<evidence type="ECO:0000256" key="2">
    <source>
        <dbReference type="ARBA" id="ARBA00022598"/>
    </source>
</evidence>
<dbReference type="InterPro" id="IPR013815">
    <property type="entry name" value="ATP_grasp_subdomain_1"/>
</dbReference>
<dbReference type="SUPFAM" id="SSF56059">
    <property type="entry name" value="Glutathione synthetase ATP-binding domain-like"/>
    <property type="match status" value="1"/>
</dbReference>
<dbReference type="AlphaFoldDB" id="A0A3N1UM47"/>
<dbReference type="InterPro" id="IPR011761">
    <property type="entry name" value="ATP-grasp"/>
</dbReference>
<keyword evidence="6" id="KW-1185">Reference proteome</keyword>
<keyword evidence="2 5" id="KW-0436">Ligase</keyword>
<dbReference type="PROSITE" id="PS50975">
    <property type="entry name" value="ATP_GRASP"/>
    <property type="match status" value="1"/>
</dbReference>
<dbReference type="GO" id="GO:0008716">
    <property type="term" value="F:D-alanine-D-alanine ligase activity"/>
    <property type="evidence" value="ECO:0007669"/>
    <property type="project" value="InterPro"/>
</dbReference>
<evidence type="ECO:0000256" key="1">
    <source>
        <dbReference type="ARBA" id="ARBA00010871"/>
    </source>
</evidence>
<dbReference type="GO" id="GO:0046872">
    <property type="term" value="F:metal ion binding"/>
    <property type="evidence" value="ECO:0007669"/>
    <property type="project" value="InterPro"/>
</dbReference>
<evidence type="ECO:0000256" key="3">
    <source>
        <dbReference type="PROSITE-ProRule" id="PRU00409"/>
    </source>
</evidence>
<protein>
    <submittedName>
        <fullName evidence="5">D-alanine-D-alanine ligase</fullName>
    </submittedName>
</protein>
<dbReference type="PANTHER" id="PTHR23132:SF23">
    <property type="entry name" value="D-ALANINE--D-ALANINE LIGASE B"/>
    <property type="match status" value="1"/>
</dbReference>
<proteinExistence type="inferred from homology"/>
<dbReference type="Pfam" id="PF07478">
    <property type="entry name" value="Dala_Dala_lig_C"/>
    <property type="match status" value="1"/>
</dbReference>
<dbReference type="Proteomes" id="UP000276223">
    <property type="component" value="Unassembled WGS sequence"/>
</dbReference>
<comment type="caution">
    <text evidence="5">The sequence shown here is derived from an EMBL/GenBank/DDBJ whole genome shotgun (WGS) entry which is preliminary data.</text>
</comment>
<dbReference type="Gene3D" id="3.30.470.20">
    <property type="entry name" value="ATP-grasp fold, B domain"/>
    <property type="match status" value="1"/>
</dbReference>
<evidence type="ECO:0000313" key="6">
    <source>
        <dbReference type="Proteomes" id="UP000276223"/>
    </source>
</evidence>
<keyword evidence="3" id="KW-0067">ATP-binding</keyword>
<comment type="similarity">
    <text evidence="1">Belongs to the D-alanine--D-alanine ligase family.</text>
</comment>
<evidence type="ECO:0000259" key="4">
    <source>
        <dbReference type="PROSITE" id="PS50975"/>
    </source>
</evidence>
<reference evidence="5 6" key="1">
    <citation type="submission" date="2018-11" db="EMBL/GenBank/DDBJ databases">
        <title>Genomic Encyclopedia of Type Strains, Phase IV (KMG-IV): sequencing the most valuable type-strain genomes for metagenomic binning, comparative biology and taxonomic classification.</title>
        <authorList>
            <person name="Goeker M."/>
        </authorList>
    </citation>
    <scope>NUCLEOTIDE SEQUENCE [LARGE SCALE GENOMIC DNA]</scope>
    <source>
        <strain evidence="5 6">DSM 22027</strain>
    </source>
</reference>
<gene>
    <name evidence="5" type="ORF">EDC27_2437</name>
</gene>